<comment type="subcellular location">
    <subcellularLocation>
        <location evidence="1">Cytoplasm</location>
        <location evidence="1">Cytoskeleton</location>
        <location evidence="1">Cilium axoneme</location>
    </subcellularLocation>
</comment>
<organism evidence="2 3">
    <name type="scientific">Symbiochloris irregularis</name>
    <dbReference type="NCBI Taxonomy" id="706552"/>
    <lineage>
        <taxon>Eukaryota</taxon>
        <taxon>Viridiplantae</taxon>
        <taxon>Chlorophyta</taxon>
        <taxon>core chlorophytes</taxon>
        <taxon>Trebouxiophyceae</taxon>
        <taxon>Trebouxiales</taxon>
        <taxon>Trebouxiaceae</taxon>
        <taxon>Symbiochloris</taxon>
    </lineage>
</organism>
<evidence type="ECO:0000256" key="1">
    <source>
        <dbReference type="ARBA" id="ARBA00004430"/>
    </source>
</evidence>
<name>A0AAW1NMB5_9CHLO</name>
<dbReference type="AlphaFoldDB" id="A0AAW1NMB5"/>
<gene>
    <name evidence="2" type="ORF">WJX73_001811</name>
</gene>
<dbReference type="Proteomes" id="UP001465755">
    <property type="component" value="Unassembled WGS sequence"/>
</dbReference>
<keyword evidence="3" id="KW-1185">Reference proteome</keyword>
<dbReference type="SUPFAM" id="SSF52058">
    <property type="entry name" value="L domain-like"/>
    <property type="match status" value="1"/>
</dbReference>
<protein>
    <submittedName>
        <fullName evidence="2">Uncharacterized protein</fullName>
    </submittedName>
</protein>
<reference evidence="2 3" key="1">
    <citation type="journal article" date="2024" name="Nat. Commun.">
        <title>Phylogenomics reveals the evolutionary origins of lichenization in chlorophyte algae.</title>
        <authorList>
            <person name="Puginier C."/>
            <person name="Libourel C."/>
            <person name="Otte J."/>
            <person name="Skaloud P."/>
            <person name="Haon M."/>
            <person name="Grisel S."/>
            <person name="Petersen M."/>
            <person name="Berrin J.G."/>
            <person name="Delaux P.M."/>
            <person name="Dal Grande F."/>
            <person name="Keller J."/>
        </authorList>
    </citation>
    <scope>NUCLEOTIDE SEQUENCE [LARGE SCALE GENOMIC DNA]</scope>
    <source>
        <strain evidence="2 3">SAG 2036</strain>
    </source>
</reference>
<proteinExistence type="predicted"/>
<evidence type="ECO:0000313" key="3">
    <source>
        <dbReference type="Proteomes" id="UP001465755"/>
    </source>
</evidence>
<comment type="caution">
    <text evidence="2">The sequence shown here is derived from an EMBL/GenBank/DDBJ whole genome shotgun (WGS) entry which is preliminary data.</text>
</comment>
<sequence length="148" mass="15745">MSYGYCKVNPNAPSTNTLQTCTAPAPAQSPASQPSNVTRLLSFAGTLSNFSSAVAQANINQTANAWSEAGADSVCAWPFIACDDSGSITALNMTSVNLNGTLQASWGPDLAFLRVLVLREWQDLSGQLPDAWAKDMPNLVHLELSQNR</sequence>
<dbReference type="Gene3D" id="3.80.10.10">
    <property type="entry name" value="Ribonuclease Inhibitor"/>
    <property type="match status" value="1"/>
</dbReference>
<evidence type="ECO:0000313" key="2">
    <source>
        <dbReference type="EMBL" id="KAK9787353.1"/>
    </source>
</evidence>
<dbReference type="InterPro" id="IPR032675">
    <property type="entry name" value="LRR_dom_sf"/>
</dbReference>
<dbReference type="EMBL" id="JALJOQ010000250">
    <property type="protein sequence ID" value="KAK9787353.1"/>
    <property type="molecule type" value="Genomic_DNA"/>
</dbReference>
<dbReference type="GO" id="GO:0005930">
    <property type="term" value="C:axoneme"/>
    <property type="evidence" value="ECO:0007669"/>
    <property type="project" value="UniProtKB-SubCell"/>
</dbReference>
<accession>A0AAW1NMB5</accession>